<sequence length="87" mass="9645">MRLPRPYTASLTPLQDPFRPQAQGTTVASLPELLGGRALRSAQCDRDEALERWNPYPEWQGIPRGACLRDASSFPPGTVKRNAKDVP</sequence>
<evidence type="ECO:0000256" key="1">
    <source>
        <dbReference type="SAM" id="MobiDB-lite"/>
    </source>
</evidence>
<dbReference type="GeneID" id="77811152"/>
<keyword evidence="3" id="KW-1185">Reference proteome</keyword>
<gene>
    <name evidence="2" type="ORF">PtA15_6A540</name>
</gene>
<accession>A0ABY7CL00</accession>
<evidence type="ECO:0000313" key="3">
    <source>
        <dbReference type="Proteomes" id="UP001164743"/>
    </source>
</evidence>
<dbReference type="Proteomes" id="UP001164743">
    <property type="component" value="Chromosome 6A"/>
</dbReference>
<protein>
    <submittedName>
        <fullName evidence="2">Uncharacterized protein</fullName>
    </submittedName>
</protein>
<reference evidence="2" key="1">
    <citation type="submission" date="2022-10" db="EMBL/GenBank/DDBJ databases">
        <title>Puccinia triticina Genome sequencing and assembly.</title>
        <authorList>
            <person name="Li C."/>
        </authorList>
    </citation>
    <scope>NUCLEOTIDE SEQUENCE</scope>
    <source>
        <strain evidence="2">Pt15</strain>
    </source>
</reference>
<name>A0ABY7CL00_9BASI</name>
<dbReference type="RefSeq" id="XP_053021466.1">
    <property type="nucleotide sequence ID" value="XM_053170257.1"/>
</dbReference>
<evidence type="ECO:0000313" key="2">
    <source>
        <dbReference type="EMBL" id="WAQ85911.1"/>
    </source>
</evidence>
<proteinExistence type="predicted"/>
<dbReference type="EMBL" id="CP110426">
    <property type="protein sequence ID" value="WAQ85911.1"/>
    <property type="molecule type" value="Genomic_DNA"/>
</dbReference>
<organism evidence="2 3">
    <name type="scientific">Puccinia triticina</name>
    <dbReference type="NCBI Taxonomy" id="208348"/>
    <lineage>
        <taxon>Eukaryota</taxon>
        <taxon>Fungi</taxon>
        <taxon>Dikarya</taxon>
        <taxon>Basidiomycota</taxon>
        <taxon>Pucciniomycotina</taxon>
        <taxon>Pucciniomycetes</taxon>
        <taxon>Pucciniales</taxon>
        <taxon>Pucciniaceae</taxon>
        <taxon>Puccinia</taxon>
    </lineage>
</organism>
<feature type="region of interest" description="Disordered" evidence="1">
    <location>
        <begin position="1"/>
        <end position="23"/>
    </location>
</feature>